<dbReference type="PANTHER" id="PTHR33361:SF2">
    <property type="entry name" value="DUF885 DOMAIN-CONTAINING PROTEIN"/>
    <property type="match status" value="1"/>
</dbReference>
<dbReference type="OrthoDB" id="9760040at2"/>
<accession>A0A1M5VDU6</accession>
<dbReference type="Pfam" id="PF05960">
    <property type="entry name" value="DUF885"/>
    <property type="match status" value="1"/>
</dbReference>
<gene>
    <name evidence="1" type="ORF">SAMN02745129_2729</name>
</gene>
<protein>
    <submittedName>
        <fullName evidence="1">Uncharacterized conserved protein, DUF885 familyt</fullName>
    </submittedName>
</protein>
<evidence type="ECO:0000313" key="1">
    <source>
        <dbReference type="EMBL" id="SHH73419.1"/>
    </source>
</evidence>
<dbReference type="Proteomes" id="UP000184268">
    <property type="component" value="Unassembled WGS sequence"/>
</dbReference>
<evidence type="ECO:0000313" key="2">
    <source>
        <dbReference type="Proteomes" id="UP000184268"/>
    </source>
</evidence>
<name>A0A1M5VDU6_9GAMM</name>
<reference evidence="2" key="1">
    <citation type="submission" date="2016-11" db="EMBL/GenBank/DDBJ databases">
        <authorList>
            <person name="Varghese N."/>
            <person name="Submissions S."/>
        </authorList>
    </citation>
    <scope>NUCLEOTIDE SEQUENCE [LARGE SCALE GENOMIC DNA]</scope>
    <source>
        <strain evidence="2">DSM 16917</strain>
    </source>
</reference>
<dbReference type="AlphaFoldDB" id="A0A1M5VDU6"/>
<dbReference type="EMBL" id="FQXG01000004">
    <property type="protein sequence ID" value="SHH73419.1"/>
    <property type="molecule type" value="Genomic_DNA"/>
</dbReference>
<organism evidence="1 2">
    <name type="scientific">Ferrimonas marina</name>
    <dbReference type="NCBI Taxonomy" id="299255"/>
    <lineage>
        <taxon>Bacteria</taxon>
        <taxon>Pseudomonadati</taxon>
        <taxon>Pseudomonadota</taxon>
        <taxon>Gammaproteobacteria</taxon>
        <taxon>Alteromonadales</taxon>
        <taxon>Ferrimonadaceae</taxon>
        <taxon>Ferrimonas</taxon>
    </lineage>
</organism>
<dbReference type="RefSeq" id="WP_067656496.1">
    <property type="nucleotide sequence ID" value="NZ_FQXG01000004.1"/>
</dbReference>
<dbReference type="PANTHER" id="PTHR33361">
    <property type="entry name" value="GLR0591 PROTEIN"/>
    <property type="match status" value="1"/>
</dbReference>
<dbReference type="STRING" id="299255.SAMN02745129_2729"/>
<dbReference type="InterPro" id="IPR010281">
    <property type="entry name" value="DUF885"/>
</dbReference>
<proteinExistence type="predicted"/>
<sequence length="567" mass="63627">MDAFSQIEQDYIQLISQDPNACVELGLPQRLGDLPDPSMAAAKAQRERAEDMLTAINALDAELLSFEQQQDLALMALSARQILVKGDFQVEGQSTLQMLPQAGDKLSAGIFLLVVADPRPAQARLDDILSRLQQAPEFLSAMLARLQTPVARWVNIELETLDGLPGFFATIADWAEQEDYEALDSLRRAIDQTNDAMERYAAALKGLLTTEQFAIGAEQAQRLLAANGIEQSLESIHSFACDFVSRTQAEIEALRQQLCQRYELAADTTVQQLQQWLYQRYAVEVADGDLQGVIRRYQDEANKIEAFIRDTGLFPIPAQQRMQIMQTPAFMAPMIPAGAMMQPAAMRPGEKVSQIYLTLSEALLDEHTELGIPVMMIHEGIPGHHLQLATASLHDSPVRRVFPAMELAEGWTTMLEDYMLDQGYMGSLTDEARFIAKLDISRISARVAIDLYFLTGERRYLEIGYPVALDSEDPFINAGALLQAVTGFTEGRVQAELNWYSQERGYPMCYLLGNTLVWQLKRDFDAHHTELTERERDQAFHRHFLQAGNMPMAMLRQRFAHLGLIAA</sequence>
<keyword evidence="2" id="KW-1185">Reference proteome</keyword>